<dbReference type="InterPro" id="IPR036864">
    <property type="entry name" value="Zn2-C6_fun-type_DNA-bd_sf"/>
</dbReference>
<evidence type="ECO:0000313" key="9">
    <source>
        <dbReference type="EMBL" id="RMZ70411.1"/>
    </source>
</evidence>
<feature type="region of interest" description="Disordered" evidence="7">
    <location>
        <begin position="69"/>
        <end position="105"/>
    </location>
</feature>
<dbReference type="CDD" id="cd00067">
    <property type="entry name" value="GAL4"/>
    <property type="match status" value="1"/>
</dbReference>
<keyword evidence="3" id="KW-0805">Transcription regulation</keyword>
<dbReference type="SUPFAM" id="SSF57701">
    <property type="entry name" value="Zn2/Cys6 DNA-binding domain"/>
    <property type="match status" value="1"/>
</dbReference>
<dbReference type="InterPro" id="IPR001138">
    <property type="entry name" value="Zn2Cys6_DnaBD"/>
</dbReference>
<dbReference type="Gene3D" id="4.10.240.10">
    <property type="entry name" value="Zn(2)-C6 fungal-type DNA-binding domain"/>
    <property type="match status" value="1"/>
</dbReference>
<feature type="compositionally biased region" description="Low complexity" evidence="7">
    <location>
        <begin position="76"/>
        <end position="102"/>
    </location>
</feature>
<dbReference type="Pfam" id="PF04082">
    <property type="entry name" value="Fungal_trans"/>
    <property type="match status" value="1"/>
</dbReference>
<reference evidence="9 10" key="1">
    <citation type="journal article" date="2014" name="PLoS ONE">
        <title>De novo Genome Assembly of the Fungal Plant Pathogen Pyrenophora semeniperda.</title>
        <authorList>
            <person name="Soliai M.M."/>
            <person name="Meyer S.E."/>
            <person name="Udall J.A."/>
            <person name="Elzinga D.E."/>
            <person name="Hermansen R.A."/>
            <person name="Bodily P.M."/>
            <person name="Hart A.A."/>
            <person name="Coleman C.E."/>
        </authorList>
    </citation>
    <scope>NUCLEOTIDE SEQUENCE [LARGE SCALE GENOMIC DNA]</scope>
    <source>
        <strain evidence="9 10">CCB06</strain>
        <tissue evidence="9">Mycelium</tissue>
    </source>
</reference>
<dbReference type="InterPro" id="IPR007219">
    <property type="entry name" value="XnlR_reg_dom"/>
</dbReference>
<dbReference type="Proteomes" id="UP000265663">
    <property type="component" value="Unassembled WGS sequence"/>
</dbReference>
<gene>
    <name evidence="9" type="ORF">GMOD_00000499</name>
</gene>
<keyword evidence="5" id="KW-0804">Transcription</keyword>
<dbReference type="GO" id="GO:0000981">
    <property type="term" value="F:DNA-binding transcription factor activity, RNA polymerase II-specific"/>
    <property type="evidence" value="ECO:0007669"/>
    <property type="project" value="InterPro"/>
</dbReference>
<dbReference type="InterPro" id="IPR051089">
    <property type="entry name" value="prtT"/>
</dbReference>
<proteinExistence type="predicted"/>
<dbReference type="PANTHER" id="PTHR31845">
    <property type="entry name" value="FINGER DOMAIN PROTEIN, PUTATIVE-RELATED"/>
    <property type="match status" value="1"/>
</dbReference>
<evidence type="ECO:0000259" key="8">
    <source>
        <dbReference type="PROSITE" id="PS50048"/>
    </source>
</evidence>
<dbReference type="CDD" id="cd12148">
    <property type="entry name" value="fungal_TF_MHR"/>
    <property type="match status" value="1"/>
</dbReference>
<evidence type="ECO:0000256" key="4">
    <source>
        <dbReference type="ARBA" id="ARBA00023125"/>
    </source>
</evidence>
<dbReference type="AlphaFoldDB" id="A0A3M7M7D3"/>
<sequence length="549" mass="61117">MRKRLRACEECHRLKIKCDISTNPDAASCDRCQRNNLECVPAAPRLQRDRISELEAQIQELTNALQERNALQEQGSSSTTPSFSPGSLSTTLSTSRSPASPLEGHDDAALSVLDARIPPMRQQHLLYLYSRNAGVAWPAIRLPMELDHLRAKCPVLLLAVITYTITQEAQGVDLEVNDDLVRETVRILGDEVIGKGQRSLELVQALLTAALWNKSTRRGLQGSCYQIVQLASDMAIDLGIAGFSLQPSPVAYFCRHPQPTSLDARRTWLACYVASSSSSISTRRPSPVPWDSYHQDCVLTLENNGNAADILFCQIVRILRLQQEISNHLCLCQIATFVDGNDYNTYSAIEVLKAKVDAWAAEIPPSLASSQTLKVFWHITMIHLYELVLHTPTNKASFAAPFIPGRIPIKDFPRPVTIIPPLKTALERIVQHCHAVVDTAAEMDPALILSLPSFCFSPTVVYALFVLVTTLVAATAPDPRNTYGQCLPKDCFRIEQCGLKLRTLAAYMKALDPTLSCFTTRMIDATSWLEEWYNDYSAILRRYETNFGN</sequence>
<keyword evidence="10" id="KW-1185">Reference proteome</keyword>
<dbReference type="PROSITE" id="PS50048">
    <property type="entry name" value="ZN2_CY6_FUNGAL_2"/>
    <property type="match status" value="1"/>
</dbReference>
<evidence type="ECO:0000256" key="1">
    <source>
        <dbReference type="ARBA" id="ARBA00004123"/>
    </source>
</evidence>
<accession>A0A3M7M7D3</accession>
<dbReference type="Pfam" id="PF00172">
    <property type="entry name" value="Zn_clus"/>
    <property type="match status" value="1"/>
</dbReference>
<keyword evidence="6" id="KW-0539">Nucleus</keyword>
<keyword evidence="4" id="KW-0238">DNA-binding</keyword>
<protein>
    <submittedName>
        <fullName evidence="9">Cercosporin resistance</fullName>
    </submittedName>
</protein>
<evidence type="ECO:0000256" key="2">
    <source>
        <dbReference type="ARBA" id="ARBA00022723"/>
    </source>
</evidence>
<evidence type="ECO:0000256" key="6">
    <source>
        <dbReference type="ARBA" id="ARBA00023242"/>
    </source>
</evidence>
<dbReference type="EMBL" id="KE747824">
    <property type="protein sequence ID" value="RMZ70411.1"/>
    <property type="molecule type" value="Genomic_DNA"/>
</dbReference>
<comment type="subcellular location">
    <subcellularLocation>
        <location evidence="1">Nucleus</location>
    </subcellularLocation>
</comment>
<dbReference type="OrthoDB" id="3365636at2759"/>
<evidence type="ECO:0000256" key="5">
    <source>
        <dbReference type="ARBA" id="ARBA00023163"/>
    </source>
</evidence>
<evidence type="ECO:0000313" key="10">
    <source>
        <dbReference type="Proteomes" id="UP000265663"/>
    </source>
</evidence>
<name>A0A3M7M7D3_9PLEO</name>
<dbReference type="GO" id="GO:0008270">
    <property type="term" value="F:zinc ion binding"/>
    <property type="evidence" value="ECO:0007669"/>
    <property type="project" value="InterPro"/>
</dbReference>
<dbReference type="GO" id="GO:0005634">
    <property type="term" value="C:nucleus"/>
    <property type="evidence" value="ECO:0007669"/>
    <property type="project" value="UniProtKB-SubCell"/>
</dbReference>
<evidence type="ECO:0000256" key="3">
    <source>
        <dbReference type="ARBA" id="ARBA00023015"/>
    </source>
</evidence>
<organism evidence="9 10">
    <name type="scientific">Pyrenophora seminiperda CCB06</name>
    <dbReference type="NCBI Taxonomy" id="1302712"/>
    <lineage>
        <taxon>Eukaryota</taxon>
        <taxon>Fungi</taxon>
        <taxon>Dikarya</taxon>
        <taxon>Ascomycota</taxon>
        <taxon>Pezizomycotina</taxon>
        <taxon>Dothideomycetes</taxon>
        <taxon>Pleosporomycetidae</taxon>
        <taxon>Pleosporales</taxon>
        <taxon>Pleosporineae</taxon>
        <taxon>Pleosporaceae</taxon>
        <taxon>Pyrenophora</taxon>
    </lineage>
</organism>
<dbReference type="PROSITE" id="PS00463">
    <property type="entry name" value="ZN2_CY6_FUNGAL_1"/>
    <property type="match status" value="1"/>
</dbReference>
<keyword evidence="2" id="KW-0479">Metal-binding</keyword>
<feature type="domain" description="Zn(2)-C6 fungal-type" evidence="8">
    <location>
        <begin position="7"/>
        <end position="40"/>
    </location>
</feature>
<dbReference type="SMART" id="SM00066">
    <property type="entry name" value="GAL4"/>
    <property type="match status" value="1"/>
</dbReference>
<dbReference type="GO" id="GO:0006351">
    <property type="term" value="P:DNA-templated transcription"/>
    <property type="evidence" value="ECO:0007669"/>
    <property type="project" value="InterPro"/>
</dbReference>
<evidence type="ECO:0000256" key="7">
    <source>
        <dbReference type="SAM" id="MobiDB-lite"/>
    </source>
</evidence>
<dbReference type="GO" id="GO:0000976">
    <property type="term" value="F:transcription cis-regulatory region binding"/>
    <property type="evidence" value="ECO:0007669"/>
    <property type="project" value="TreeGrafter"/>
</dbReference>
<dbReference type="PANTHER" id="PTHR31845:SF39">
    <property type="entry name" value="TRANSCRIPTION FACTOR PBCR-RELATED"/>
    <property type="match status" value="1"/>
</dbReference>